<keyword evidence="3" id="KW-0028">Amino-acid biosynthesis</keyword>
<feature type="domain" description="Prephenate dehydratase" evidence="9">
    <location>
        <begin position="3"/>
        <end position="193"/>
    </location>
</feature>
<dbReference type="PROSITE" id="PS51171">
    <property type="entry name" value="PREPHENATE_DEHYDR_3"/>
    <property type="match status" value="1"/>
</dbReference>
<dbReference type="Pfam" id="PF00800">
    <property type="entry name" value="PDT"/>
    <property type="match status" value="1"/>
</dbReference>
<dbReference type="SUPFAM" id="SSF55021">
    <property type="entry name" value="ACT-like"/>
    <property type="match status" value="1"/>
</dbReference>
<dbReference type="STRING" id="1802451.A3C82_00090"/>
<dbReference type="UniPathway" id="UPA00121">
    <property type="reaction ID" value="UER00345"/>
</dbReference>
<keyword evidence="5" id="KW-0584">Phenylalanine biosynthesis</keyword>
<evidence type="ECO:0000313" key="10">
    <source>
        <dbReference type="EMBL" id="OHA67253.1"/>
    </source>
</evidence>
<reference evidence="10 11" key="1">
    <citation type="journal article" date="2016" name="Nat. Commun.">
        <title>Thousands of microbial genomes shed light on interconnected biogeochemical processes in an aquifer system.</title>
        <authorList>
            <person name="Anantharaman K."/>
            <person name="Brown C.T."/>
            <person name="Hug L.A."/>
            <person name="Sharon I."/>
            <person name="Castelle C.J."/>
            <person name="Probst A.J."/>
            <person name="Thomas B.C."/>
            <person name="Singh A."/>
            <person name="Wilkins M.J."/>
            <person name="Karaoz U."/>
            <person name="Brodie E.L."/>
            <person name="Williams K.H."/>
            <person name="Hubbard S.S."/>
            <person name="Banfield J.F."/>
        </authorList>
    </citation>
    <scope>NUCLEOTIDE SEQUENCE [LARGE SCALE GENOMIC DNA]</scope>
</reference>
<evidence type="ECO:0000256" key="5">
    <source>
        <dbReference type="ARBA" id="ARBA00023222"/>
    </source>
</evidence>
<dbReference type="Gene3D" id="3.40.190.10">
    <property type="entry name" value="Periplasmic binding protein-like II"/>
    <property type="match status" value="2"/>
</dbReference>
<evidence type="ECO:0000259" key="9">
    <source>
        <dbReference type="PROSITE" id="PS51171"/>
    </source>
</evidence>
<dbReference type="PIRSF" id="PIRSF001500">
    <property type="entry name" value="Chor_mut_pdt_Ppr"/>
    <property type="match status" value="1"/>
</dbReference>
<accession>A0A1G2R387</accession>
<evidence type="ECO:0000256" key="3">
    <source>
        <dbReference type="ARBA" id="ARBA00022605"/>
    </source>
</evidence>
<evidence type="ECO:0000313" key="11">
    <source>
        <dbReference type="Proteomes" id="UP000176901"/>
    </source>
</evidence>
<gene>
    <name evidence="10" type="ORF">A3C82_00090</name>
</gene>
<dbReference type="InterPro" id="IPR001086">
    <property type="entry name" value="Preph_deHydtase"/>
</dbReference>
<comment type="caution">
    <text evidence="10">The sequence shown here is derived from an EMBL/GenBank/DDBJ whole genome shotgun (WGS) entry which is preliminary data.</text>
</comment>
<proteinExistence type="predicted"/>
<dbReference type="PANTHER" id="PTHR21022">
    <property type="entry name" value="PREPHENATE DEHYDRATASE P PROTEIN"/>
    <property type="match status" value="1"/>
</dbReference>
<dbReference type="CDD" id="cd04905">
    <property type="entry name" value="ACT_CM-PDT"/>
    <property type="match status" value="1"/>
</dbReference>
<dbReference type="GO" id="GO:0004664">
    <property type="term" value="F:prephenate dehydratase activity"/>
    <property type="evidence" value="ECO:0007669"/>
    <property type="project" value="UniProtKB-EC"/>
</dbReference>
<dbReference type="InterPro" id="IPR008242">
    <property type="entry name" value="Chor_mutase/pphenate_deHydtase"/>
</dbReference>
<keyword evidence="4" id="KW-0057">Aromatic amino acid biosynthesis</keyword>
<evidence type="ECO:0000256" key="2">
    <source>
        <dbReference type="ARBA" id="ARBA00013147"/>
    </source>
</evidence>
<evidence type="ECO:0000256" key="4">
    <source>
        <dbReference type="ARBA" id="ARBA00023141"/>
    </source>
</evidence>
<dbReference type="Proteomes" id="UP000176901">
    <property type="component" value="Unassembled WGS sequence"/>
</dbReference>
<dbReference type="AlphaFoldDB" id="A0A1G2R387"/>
<feature type="site" description="Essential for prephenate dehydratase activity" evidence="8">
    <location>
        <position position="186"/>
    </location>
</feature>
<dbReference type="PANTHER" id="PTHR21022:SF19">
    <property type="entry name" value="PREPHENATE DEHYDRATASE-RELATED"/>
    <property type="match status" value="1"/>
</dbReference>
<evidence type="ECO:0000256" key="1">
    <source>
        <dbReference type="ARBA" id="ARBA00004741"/>
    </source>
</evidence>
<sequence>MPKIAYLGPEGTFGWRVAASNNPGAELIPCGSHAQVIQAVAAREVSKGYVARENSLGGTVIDTVDPLGRNAVGIEMRLEGGKVVSSQGRVVVCGEAVLPIVQCLYGTPQKVARVYSHPQAITQCGEFIKRRFPGAKLVPATSTVAGVEELRQDTEAVAIAPPWAVDFYPDIPLVETGIQDSPVNDTRFLAIGTNECAPTGQDKTSLCFTVPDDERPGSFDRVSMILALVGINKYLIESRPTKTALGRYIFLMDVDGHRLDPVLSRVLELIVLTGLTTSLRVWGSYPRQNGRNA</sequence>
<name>A0A1G2R387_9BACT</name>
<dbReference type="GO" id="GO:0005737">
    <property type="term" value="C:cytoplasm"/>
    <property type="evidence" value="ECO:0007669"/>
    <property type="project" value="TreeGrafter"/>
</dbReference>
<evidence type="ECO:0000256" key="7">
    <source>
        <dbReference type="ARBA" id="ARBA00047848"/>
    </source>
</evidence>
<evidence type="ECO:0000256" key="6">
    <source>
        <dbReference type="ARBA" id="ARBA00023239"/>
    </source>
</evidence>
<dbReference type="Gene3D" id="3.30.70.260">
    <property type="match status" value="1"/>
</dbReference>
<evidence type="ECO:0000256" key="8">
    <source>
        <dbReference type="PIRSR" id="PIRSR001500-2"/>
    </source>
</evidence>
<dbReference type="GO" id="GO:0009094">
    <property type="term" value="P:L-phenylalanine biosynthetic process"/>
    <property type="evidence" value="ECO:0007669"/>
    <property type="project" value="UniProtKB-UniPathway"/>
</dbReference>
<keyword evidence="6" id="KW-0456">Lyase</keyword>
<comment type="catalytic activity">
    <reaction evidence="7">
        <text>prephenate + H(+) = 3-phenylpyruvate + CO2 + H2O</text>
        <dbReference type="Rhea" id="RHEA:21648"/>
        <dbReference type="ChEBI" id="CHEBI:15377"/>
        <dbReference type="ChEBI" id="CHEBI:15378"/>
        <dbReference type="ChEBI" id="CHEBI:16526"/>
        <dbReference type="ChEBI" id="CHEBI:18005"/>
        <dbReference type="ChEBI" id="CHEBI:29934"/>
        <dbReference type="EC" id="4.2.1.51"/>
    </reaction>
</comment>
<dbReference type="EC" id="4.2.1.51" evidence="2"/>
<protein>
    <recommendedName>
        <fullName evidence="2">prephenate dehydratase</fullName>
        <ecNumber evidence="2">4.2.1.51</ecNumber>
    </recommendedName>
</protein>
<organism evidence="10 11">
    <name type="scientific">Candidatus Wildermuthbacteria bacterium RIFCSPHIGHO2_02_FULL_47_12</name>
    <dbReference type="NCBI Taxonomy" id="1802451"/>
    <lineage>
        <taxon>Bacteria</taxon>
        <taxon>Candidatus Wildermuthiibacteriota</taxon>
    </lineage>
</organism>
<comment type="pathway">
    <text evidence="1">Amino-acid biosynthesis; L-phenylalanine biosynthesis; phenylpyruvate from prephenate: step 1/1.</text>
</comment>
<dbReference type="SUPFAM" id="SSF53850">
    <property type="entry name" value="Periplasmic binding protein-like II"/>
    <property type="match status" value="1"/>
</dbReference>
<dbReference type="InterPro" id="IPR045865">
    <property type="entry name" value="ACT-like_dom_sf"/>
</dbReference>
<dbReference type="EMBL" id="MHTW01000015">
    <property type="protein sequence ID" value="OHA67253.1"/>
    <property type="molecule type" value="Genomic_DNA"/>
</dbReference>